<dbReference type="Pfam" id="PF00005">
    <property type="entry name" value="ABC_tran"/>
    <property type="match status" value="1"/>
</dbReference>
<proteinExistence type="inferred from homology"/>
<dbReference type="Gene3D" id="3.40.50.300">
    <property type="entry name" value="P-loop containing nucleotide triphosphate hydrolases"/>
    <property type="match status" value="1"/>
</dbReference>
<evidence type="ECO:0000256" key="2">
    <source>
        <dbReference type="ARBA" id="ARBA00022448"/>
    </source>
</evidence>
<reference evidence="6 7" key="1">
    <citation type="journal article" date="2012" name="J. Bacteriol.">
        <title>Genome Sequence of Radiation-Resistant Modestobacter marinus Strain BC501, a Representative Actinobacterium That Thrives on Calcareous Stone Surfaces.</title>
        <authorList>
            <person name="Normand P."/>
            <person name="Gury J."/>
            <person name="Pujic P."/>
            <person name="Chouaia B."/>
            <person name="Crotti E."/>
            <person name="Brusetti L."/>
            <person name="Daffonchio D."/>
            <person name="Vacherie B."/>
            <person name="Barbe V."/>
            <person name="Medigue C."/>
            <person name="Calteau A."/>
            <person name="Ghodhbane-Gtari F."/>
            <person name="Essoussi I."/>
            <person name="Nouioui I."/>
            <person name="Abbassi-Ghozzi I."/>
            <person name="Gtari M."/>
        </authorList>
    </citation>
    <scope>NUCLEOTIDE SEQUENCE [LARGE SCALE GENOMIC DNA]</scope>
    <source>
        <strain evidence="7">BC 501</strain>
    </source>
</reference>
<protein>
    <submittedName>
        <fullName evidence="6">ABC transporter ATP-binding protein</fullName>
    </submittedName>
</protein>
<keyword evidence="7" id="KW-1185">Reference proteome</keyword>
<feature type="domain" description="ABC transporter" evidence="5">
    <location>
        <begin position="26"/>
        <end position="264"/>
    </location>
</feature>
<dbReference type="EMBL" id="FO203431">
    <property type="protein sequence ID" value="CCH88191.1"/>
    <property type="molecule type" value="Genomic_DNA"/>
</dbReference>
<dbReference type="HOGENOM" id="CLU_000604_1_23_11"/>
<dbReference type="InterPro" id="IPR003439">
    <property type="entry name" value="ABC_transporter-like_ATP-bd"/>
</dbReference>
<dbReference type="eggNOG" id="COG4608">
    <property type="taxonomic scope" value="Bacteria"/>
</dbReference>
<dbReference type="InterPro" id="IPR017871">
    <property type="entry name" value="ABC_transporter-like_CS"/>
</dbReference>
<dbReference type="PANTHER" id="PTHR43776:SF7">
    <property type="entry name" value="D,D-DIPEPTIDE TRANSPORT ATP-BINDING PROTEIN DDPF-RELATED"/>
    <property type="match status" value="1"/>
</dbReference>
<evidence type="ECO:0000259" key="5">
    <source>
        <dbReference type="PROSITE" id="PS50893"/>
    </source>
</evidence>
<dbReference type="GO" id="GO:0055085">
    <property type="term" value="P:transmembrane transport"/>
    <property type="evidence" value="ECO:0007669"/>
    <property type="project" value="UniProtKB-ARBA"/>
</dbReference>
<dbReference type="SUPFAM" id="SSF52540">
    <property type="entry name" value="P-loop containing nucleoside triphosphate hydrolases"/>
    <property type="match status" value="1"/>
</dbReference>
<sequence>MSRPSTPSTDLTPATEPLLVADRVVVEYPTKGFRRPPARVLHGVSLDVRAGETVGLVGESGSGKTTLGRAVLGLAPVTDGQIRFQGRVISGLAKRERRALSKDVQVVFQDPYTSLNPAMTVEDILTEPLLVTGSSRTDARRRVRALLDEVHLPADAGQRLPREFSGGQRQRIAIARALTREPQLIVCDEPVSALDLSTQEHVLDLFVEIQQQTGVAYLFISHDLSVVRHISHRVAVMYRGELVETGDAATVTTMPSHPYTQRLLLAAPVPHPRRQAERRAERHRVLAEQAALAG</sequence>
<dbReference type="PROSITE" id="PS50893">
    <property type="entry name" value="ABC_TRANSPORTER_2"/>
    <property type="match status" value="1"/>
</dbReference>
<keyword evidence="4 6" id="KW-0067">ATP-binding</keyword>
<dbReference type="OrthoDB" id="8481147at2"/>
<comment type="similarity">
    <text evidence="1">Belongs to the ABC transporter superfamily.</text>
</comment>
<organism evidence="6 7">
    <name type="scientific">Modestobacter italicus (strain DSM 44449 / CECT 9708 / BC 501)</name>
    <dbReference type="NCBI Taxonomy" id="2732864"/>
    <lineage>
        <taxon>Bacteria</taxon>
        <taxon>Bacillati</taxon>
        <taxon>Actinomycetota</taxon>
        <taxon>Actinomycetes</taxon>
        <taxon>Geodermatophilales</taxon>
        <taxon>Geodermatophilaceae</taxon>
        <taxon>Modestobacter</taxon>
    </lineage>
</organism>
<dbReference type="CDD" id="cd03257">
    <property type="entry name" value="ABC_NikE_OppD_transporters"/>
    <property type="match status" value="1"/>
</dbReference>
<dbReference type="InterPro" id="IPR050319">
    <property type="entry name" value="ABC_transp_ATP-bind"/>
</dbReference>
<dbReference type="STRING" id="477641.MODMU_2762"/>
<dbReference type="SMART" id="SM00382">
    <property type="entry name" value="AAA"/>
    <property type="match status" value="1"/>
</dbReference>
<keyword evidence="2" id="KW-0813">Transport</keyword>
<dbReference type="GO" id="GO:0005524">
    <property type="term" value="F:ATP binding"/>
    <property type="evidence" value="ECO:0007669"/>
    <property type="project" value="UniProtKB-KW"/>
</dbReference>
<dbReference type="PANTHER" id="PTHR43776">
    <property type="entry name" value="TRANSPORT ATP-BINDING PROTEIN"/>
    <property type="match status" value="1"/>
</dbReference>
<keyword evidence="3" id="KW-0547">Nucleotide-binding</keyword>
<dbReference type="Proteomes" id="UP000006461">
    <property type="component" value="Chromosome"/>
</dbReference>
<evidence type="ECO:0000256" key="1">
    <source>
        <dbReference type="ARBA" id="ARBA00005417"/>
    </source>
</evidence>
<accession>I4EXS8</accession>
<dbReference type="PROSITE" id="PS00211">
    <property type="entry name" value="ABC_TRANSPORTER_1"/>
    <property type="match status" value="1"/>
</dbReference>
<dbReference type="OMA" id="HHEYTQT"/>
<dbReference type="GO" id="GO:0016887">
    <property type="term" value="F:ATP hydrolysis activity"/>
    <property type="evidence" value="ECO:0007669"/>
    <property type="project" value="InterPro"/>
</dbReference>
<evidence type="ECO:0000256" key="3">
    <source>
        <dbReference type="ARBA" id="ARBA00022741"/>
    </source>
</evidence>
<evidence type="ECO:0000313" key="7">
    <source>
        <dbReference type="Proteomes" id="UP000006461"/>
    </source>
</evidence>
<gene>
    <name evidence="6" type="ordered locus">MODMU_2762</name>
</gene>
<dbReference type="AlphaFoldDB" id="I4EXS8"/>
<evidence type="ECO:0000256" key="4">
    <source>
        <dbReference type="ARBA" id="ARBA00022840"/>
    </source>
</evidence>
<dbReference type="InterPro" id="IPR003593">
    <property type="entry name" value="AAA+_ATPase"/>
</dbReference>
<dbReference type="PATRIC" id="fig|477641.3.peg.2619"/>
<dbReference type="InterPro" id="IPR027417">
    <property type="entry name" value="P-loop_NTPase"/>
</dbReference>
<dbReference type="KEGG" id="mmar:MODMU_2762"/>
<evidence type="ECO:0000313" key="6">
    <source>
        <dbReference type="EMBL" id="CCH88191.1"/>
    </source>
</evidence>
<name>I4EXS8_MODI5</name>